<feature type="compositionally biased region" description="Basic and acidic residues" evidence="5">
    <location>
        <begin position="636"/>
        <end position="650"/>
    </location>
</feature>
<feature type="region of interest" description="Disordered" evidence="5">
    <location>
        <begin position="1"/>
        <end position="235"/>
    </location>
</feature>
<feature type="compositionally biased region" description="Basic and acidic residues" evidence="5">
    <location>
        <begin position="219"/>
        <end position="235"/>
    </location>
</feature>
<dbReference type="RefSeq" id="XP_033670478.1">
    <property type="nucleotide sequence ID" value="XM_033805185.1"/>
</dbReference>
<dbReference type="GO" id="GO:0180010">
    <property type="term" value="P:co-transcriptional mRNA 3'-end processing, cleavage and polyadenylation pathway"/>
    <property type="evidence" value="ECO:0007669"/>
    <property type="project" value="UniProtKB-UniRule"/>
</dbReference>
<feature type="domain" description="Suppressor of forked" evidence="6">
    <location>
        <begin position="222"/>
        <end position="850"/>
    </location>
</feature>
<feature type="compositionally biased region" description="Acidic residues" evidence="5">
    <location>
        <begin position="16"/>
        <end position="44"/>
    </location>
</feature>
<dbReference type="InterPro" id="IPR003107">
    <property type="entry name" value="HAT"/>
</dbReference>
<dbReference type="PANTHER" id="PTHR19980:SF0">
    <property type="entry name" value="CLEAVAGE STIMULATION FACTOR SUBUNIT 3"/>
    <property type="match status" value="1"/>
</dbReference>
<dbReference type="Pfam" id="PF05843">
    <property type="entry name" value="Suf"/>
    <property type="match status" value="1"/>
</dbReference>
<gene>
    <name evidence="7" type="ORF">M409DRAFT_20002</name>
</gene>
<evidence type="ECO:0000256" key="2">
    <source>
        <dbReference type="ARBA" id="ARBA00022737"/>
    </source>
</evidence>
<dbReference type="GeneID" id="54558457"/>
<protein>
    <recommendedName>
        <fullName evidence="4">mRNA 3'-end-processing protein RNA14</fullName>
    </recommendedName>
</protein>
<dbReference type="PANTHER" id="PTHR19980">
    <property type="entry name" value="RNA CLEAVAGE STIMULATION FACTOR"/>
    <property type="match status" value="1"/>
</dbReference>
<dbReference type="SUPFAM" id="SSF48452">
    <property type="entry name" value="TPR-like"/>
    <property type="match status" value="2"/>
</dbReference>
<dbReference type="AlphaFoldDB" id="A0A6A6CUV8"/>
<keyword evidence="4" id="KW-0507">mRNA processing</keyword>
<dbReference type="GO" id="GO:0003729">
    <property type="term" value="F:mRNA binding"/>
    <property type="evidence" value="ECO:0007669"/>
    <property type="project" value="TreeGrafter"/>
</dbReference>
<organism evidence="7 8">
    <name type="scientific">Zasmidium cellare ATCC 36951</name>
    <dbReference type="NCBI Taxonomy" id="1080233"/>
    <lineage>
        <taxon>Eukaryota</taxon>
        <taxon>Fungi</taxon>
        <taxon>Dikarya</taxon>
        <taxon>Ascomycota</taxon>
        <taxon>Pezizomycotina</taxon>
        <taxon>Dothideomycetes</taxon>
        <taxon>Dothideomycetidae</taxon>
        <taxon>Mycosphaerellales</taxon>
        <taxon>Mycosphaerellaceae</taxon>
        <taxon>Zasmidium</taxon>
    </lineage>
</organism>
<dbReference type="InterPro" id="IPR008847">
    <property type="entry name" value="Suf"/>
</dbReference>
<reference evidence="7" key="1">
    <citation type="journal article" date="2020" name="Stud. Mycol.">
        <title>101 Dothideomycetes genomes: a test case for predicting lifestyles and emergence of pathogens.</title>
        <authorList>
            <person name="Haridas S."/>
            <person name="Albert R."/>
            <person name="Binder M."/>
            <person name="Bloem J."/>
            <person name="Labutti K."/>
            <person name="Salamov A."/>
            <person name="Andreopoulos B."/>
            <person name="Baker S."/>
            <person name="Barry K."/>
            <person name="Bills G."/>
            <person name="Bluhm B."/>
            <person name="Cannon C."/>
            <person name="Castanera R."/>
            <person name="Culley D."/>
            <person name="Daum C."/>
            <person name="Ezra D."/>
            <person name="Gonzalez J."/>
            <person name="Henrissat B."/>
            <person name="Kuo A."/>
            <person name="Liang C."/>
            <person name="Lipzen A."/>
            <person name="Lutzoni F."/>
            <person name="Magnuson J."/>
            <person name="Mondo S."/>
            <person name="Nolan M."/>
            <person name="Ohm R."/>
            <person name="Pangilinan J."/>
            <person name="Park H.-J."/>
            <person name="Ramirez L."/>
            <person name="Alfaro M."/>
            <person name="Sun H."/>
            <person name="Tritt A."/>
            <person name="Yoshinaga Y."/>
            <person name="Zwiers L.-H."/>
            <person name="Turgeon B."/>
            <person name="Goodwin S."/>
            <person name="Spatafora J."/>
            <person name="Crous P."/>
            <person name="Grigoriev I."/>
        </authorList>
    </citation>
    <scope>NUCLEOTIDE SEQUENCE</scope>
    <source>
        <strain evidence="7">ATCC 36951</strain>
    </source>
</reference>
<comment type="subcellular location">
    <subcellularLocation>
        <location evidence="4">Nucleus</location>
    </subcellularLocation>
    <subcellularLocation>
        <location evidence="4">Cytoplasm</location>
    </subcellularLocation>
    <text evidence="4">Nucleus and/or cytoplasm.</text>
</comment>
<feature type="compositionally biased region" description="Low complexity" evidence="5">
    <location>
        <begin position="57"/>
        <end position="74"/>
    </location>
</feature>
<dbReference type="EMBL" id="ML993587">
    <property type="protein sequence ID" value="KAF2169589.1"/>
    <property type="molecule type" value="Genomic_DNA"/>
</dbReference>
<feature type="compositionally biased region" description="Acidic residues" evidence="5">
    <location>
        <begin position="619"/>
        <end position="635"/>
    </location>
</feature>
<keyword evidence="4" id="KW-0963">Cytoplasm</keyword>
<dbReference type="SMART" id="SM00386">
    <property type="entry name" value="HAT"/>
    <property type="match status" value="4"/>
</dbReference>
<accession>A0A6A6CUV8</accession>
<evidence type="ECO:0000256" key="3">
    <source>
        <dbReference type="ARBA" id="ARBA00023242"/>
    </source>
</evidence>
<dbReference type="InterPro" id="IPR045243">
    <property type="entry name" value="Rna14-like"/>
</dbReference>
<evidence type="ECO:0000313" key="7">
    <source>
        <dbReference type="EMBL" id="KAF2169589.1"/>
    </source>
</evidence>
<dbReference type="Gene3D" id="1.25.40.1040">
    <property type="match status" value="2"/>
</dbReference>
<feature type="region of interest" description="Disordered" evidence="5">
    <location>
        <begin position="618"/>
        <end position="652"/>
    </location>
</feature>
<dbReference type="InterPro" id="IPR011990">
    <property type="entry name" value="TPR-like_helical_dom_sf"/>
</dbReference>
<sequence length="1008" mass="111275">MADEYDPLDPPTFDAAAEDEEAYDPTEYENYEQQDAGDEDDDYDPSSFNFGGDGSDQQPTPTEPAPAAQESPAPVEKAPKPQQKVAGFIVEESDDEQDESAPPPSQLNGTAGAHSGLGAVAASEAQDVSLSSAPQDTATSSTSLNGSTTVHVPASTSPSLPDPSIQQPLPEQGKTISPVASAQASIAPTPQPPVSAVAAAPAPPTTQTNGATSQPPARLPHDKVGQLEDRIKDDPKGDTDAWMTLIDHYTDKGQYDQVRNVYDRFVSVFRKSASIWKKRILMERELDERDKVVSLLAACVTTVPNVDLFKIYLDHVRRVMPLLNDDGNNLATIDQAFSLAFENIGTDPDAGIIYHDYIEFLQETPGTVGGSSVKDGQKVDRLRAAYQRAIRVPHSESVKSWKEYEAFEMGLHKATGRKHIQEQSPFYVESRKAKVQLDQKIEGLDRQSLPRLPPIYGCAGEEEFGTQVEKWRGWIAWERDEDPLVLKGTEDAVWRQRVLYAYQQATMSLYFYPDIWFEAASWCFAQGDVGSLSKSGEQFLEQGILANPESVLLAMMKADRVESSLDSGNTDEILLRNGDRLDVPYEALHTALYAVRNKMLEKDKKAVAQIHDYFASLPAEDDAMQTQEDGDDEDASEQRAQTRDEQKRAQLDAVKAASTSQLDILKRTISYVWVAKMRAFRRVQGQGQPQKKGGPPAVKGLRGIFQEARPRGFISSDVYIASALIEWNTYRDTSAGKIFDRGLKLFPTDEIFILEYVKHLVAEGDITNARVVFESTISKITNSADFTQEQKRDKCRLLLVFMHDYESKYGDLAQIHRLEKRMADMYPEEPDVMRFSNRFSLPTFDAMHAQILLSPTQAQPKTEVPIIVAPPEAMASIEERMSPKAPEILLGPNGPYVASPKRPLEDSDTDTPQRKFMRAESPLKGAAGVRMQGKATTTGGASGGFATKTFVPANVAAAQAPAPPSPLPPIIDWFLRILPNAAAYNGVRFDPGKLVQFMPTVNPQNARR</sequence>
<feature type="compositionally biased region" description="Polar residues" evidence="5">
    <location>
        <begin position="126"/>
        <end position="186"/>
    </location>
</feature>
<proteinExistence type="predicted"/>
<evidence type="ECO:0000256" key="1">
    <source>
        <dbReference type="ARBA" id="ARBA00002863"/>
    </source>
</evidence>
<name>A0A6A6CUV8_ZASCE</name>
<evidence type="ECO:0000313" key="8">
    <source>
        <dbReference type="Proteomes" id="UP000799537"/>
    </source>
</evidence>
<keyword evidence="8" id="KW-1185">Reference proteome</keyword>
<dbReference type="GO" id="GO:0005737">
    <property type="term" value="C:cytoplasm"/>
    <property type="evidence" value="ECO:0007669"/>
    <property type="project" value="UniProtKB-SubCell"/>
</dbReference>
<feature type="region of interest" description="Disordered" evidence="5">
    <location>
        <begin position="888"/>
        <end position="912"/>
    </location>
</feature>
<dbReference type="GO" id="GO:0005634">
    <property type="term" value="C:nucleus"/>
    <property type="evidence" value="ECO:0007669"/>
    <property type="project" value="UniProtKB-SubCell"/>
</dbReference>
<evidence type="ECO:0000256" key="4">
    <source>
        <dbReference type="RuleBase" id="RU369035"/>
    </source>
</evidence>
<comment type="function">
    <text evidence="1 4">Component of the cleavage factor IA (CFIA) complex, which is involved in the endonucleolytic cleavage during polyadenylation-dependent pre-mRNA 3'-end formation.</text>
</comment>
<evidence type="ECO:0000256" key="5">
    <source>
        <dbReference type="SAM" id="MobiDB-lite"/>
    </source>
</evidence>
<feature type="compositionally biased region" description="Low complexity" evidence="5">
    <location>
        <begin position="194"/>
        <end position="212"/>
    </location>
</feature>
<keyword evidence="3 4" id="KW-0539">Nucleus</keyword>
<dbReference type="OrthoDB" id="26282at2759"/>
<evidence type="ECO:0000259" key="6">
    <source>
        <dbReference type="Pfam" id="PF05843"/>
    </source>
</evidence>
<dbReference type="Proteomes" id="UP000799537">
    <property type="component" value="Unassembled WGS sequence"/>
</dbReference>
<keyword evidence="2" id="KW-0677">Repeat</keyword>